<evidence type="ECO:0000256" key="5">
    <source>
        <dbReference type="ARBA" id="ARBA00022989"/>
    </source>
</evidence>
<evidence type="ECO:0000256" key="3">
    <source>
        <dbReference type="ARBA" id="ARBA00022679"/>
    </source>
</evidence>
<keyword evidence="2" id="KW-0328">Glycosyltransferase</keyword>
<dbReference type="Pfam" id="PF04577">
    <property type="entry name" value="Glyco_transf_61"/>
    <property type="match status" value="1"/>
</dbReference>
<dbReference type="Proteomes" id="UP001597400">
    <property type="component" value="Unassembled WGS sequence"/>
</dbReference>
<evidence type="ECO:0000256" key="7">
    <source>
        <dbReference type="ARBA" id="ARBA00023180"/>
    </source>
</evidence>
<proteinExistence type="predicted"/>
<keyword evidence="6" id="KW-0472">Membrane</keyword>
<protein>
    <submittedName>
        <fullName evidence="9">Glycosyltransferase family 61 protein</fullName>
    </submittedName>
</protein>
<evidence type="ECO:0000259" key="8">
    <source>
        <dbReference type="Pfam" id="PF04577"/>
    </source>
</evidence>
<dbReference type="InterPro" id="IPR007657">
    <property type="entry name" value="Glycosyltransferase_61"/>
</dbReference>
<keyword evidence="3" id="KW-0808">Transferase</keyword>
<evidence type="ECO:0000256" key="4">
    <source>
        <dbReference type="ARBA" id="ARBA00022692"/>
    </source>
</evidence>
<comment type="subcellular location">
    <subcellularLocation>
        <location evidence="1">Membrane</location>
        <topology evidence="1">Single-pass membrane protein</topology>
    </subcellularLocation>
</comment>
<keyword evidence="10" id="KW-1185">Reference proteome</keyword>
<evidence type="ECO:0000256" key="1">
    <source>
        <dbReference type="ARBA" id="ARBA00004167"/>
    </source>
</evidence>
<sequence length="400" mass="44177">MEFKGLLLSGSEDRIYGGGSCIALEDRPNLAAVEPEAVGVTFLAETFPAETYRWNADPDMLIARNAFADSVLQGQAAMADRVVAASVALTIDHAVIAHSVIYLPSADGAPNILYQTYRPNDRPATSLIGADLVAAAENPSFYRADAAYMYLGSAGSFNYGHWLVDDLTRAKTWLDFVATTGTRPVVVLPMFGAGMDAVRRKSLQTLIDPDIEVEFIDPNRAYRFHGLLYATPTSFHPVSKSPAALDFVIDRARRLLPPSQLTRRDRIFVARRSEQGRSILNQPELIEMLEQFGFTMIYSEDHDFVEQVQIFSNASVIIGQMGAAMTNTMFCRSTTSIIYLAPNGWVEPFYLDLSSACGIQYRVLYDDVMRSDKPPHLSDFQVPVDVLASYLTTMGLRVAA</sequence>
<keyword evidence="4" id="KW-0812">Transmembrane</keyword>
<dbReference type="InterPro" id="IPR049625">
    <property type="entry name" value="Glyco_transf_61_cat"/>
</dbReference>
<dbReference type="RefSeq" id="WP_380927812.1">
    <property type="nucleotide sequence ID" value="NZ_JBHUGS010000001.1"/>
</dbReference>
<dbReference type="EMBL" id="JBHUGS010000001">
    <property type="protein sequence ID" value="MFD1950053.1"/>
    <property type="molecule type" value="Genomic_DNA"/>
</dbReference>
<accession>A0ABW4TU54</accession>
<gene>
    <name evidence="9" type="ORF">ACFSGX_04615</name>
</gene>
<evidence type="ECO:0000313" key="10">
    <source>
        <dbReference type="Proteomes" id="UP001597400"/>
    </source>
</evidence>
<evidence type="ECO:0000256" key="2">
    <source>
        <dbReference type="ARBA" id="ARBA00022676"/>
    </source>
</evidence>
<organism evidence="9 10">
    <name type="scientific">Sphingomonas arantia</name>
    <dbReference type="NCBI Taxonomy" id="1460676"/>
    <lineage>
        <taxon>Bacteria</taxon>
        <taxon>Pseudomonadati</taxon>
        <taxon>Pseudomonadota</taxon>
        <taxon>Alphaproteobacteria</taxon>
        <taxon>Sphingomonadales</taxon>
        <taxon>Sphingomonadaceae</taxon>
        <taxon>Sphingomonas</taxon>
    </lineage>
</organism>
<keyword evidence="7" id="KW-0325">Glycoprotein</keyword>
<keyword evidence="5" id="KW-1133">Transmembrane helix</keyword>
<feature type="domain" description="Glycosyltransferase 61 catalytic" evidence="8">
    <location>
        <begin position="159"/>
        <end position="338"/>
    </location>
</feature>
<evidence type="ECO:0000256" key="6">
    <source>
        <dbReference type="ARBA" id="ARBA00023136"/>
    </source>
</evidence>
<name>A0ABW4TU54_9SPHN</name>
<dbReference type="PANTHER" id="PTHR20961">
    <property type="entry name" value="GLYCOSYLTRANSFERASE"/>
    <property type="match status" value="1"/>
</dbReference>
<reference evidence="10" key="1">
    <citation type="journal article" date="2019" name="Int. J. Syst. Evol. Microbiol.">
        <title>The Global Catalogue of Microorganisms (GCM) 10K type strain sequencing project: providing services to taxonomists for standard genome sequencing and annotation.</title>
        <authorList>
            <consortium name="The Broad Institute Genomics Platform"/>
            <consortium name="The Broad Institute Genome Sequencing Center for Infectious Disease"/>
            <person name="Wu L."/>
            <person name="Ma J."/>
        </authorList>
    </citation>
    <scope>NUCLEOTIDE SEQUENCE [LARGE SCALE GENOMIC DNA]</scope>
    <source>
        <strain evidence="10">CGMCC 1.12702</strain>
    </source>
</reference>
<evidence type="ECO:0000313" key="9">
    <source>
        <dbReference type="EMBL" id="MFD1950053.1"/>
    </source>
</evidence>
<dbReference type="PANTHER" id="PTHR20961:SF38">
    <property type="entry name" value="PROTEIN O-LINKED-MANNOSE BETA-1,4-N-ACETYLGLUCOSAMINYLTRANSFERASE 2"/>
    <property type="match status" value="1"/>
</dbReference>
<comment type="caution">
    <text evidence="9">The sequence shown here is derived from an EMBL/GenBank/DDBJ whole genome shotgun (WGS) entry which is preliminary data.</text>
</comment>